<gene>
    <name evidence="1" type="ORF">H0H81_002366</name>
</gene>
<organism evidence="1 2">
    <name type="scientific">Sphagnurus paluster</name>
    <dbReference type="NCBI Taxonomy" id="117069"/>
    <lineage>
        <taxon>Eukaryota</taxon>
        <taxon>Fungi</taxon>
        <taxon>Dikarya</taxon>
        <taxon>Basidiomycota</taxon>
        <taxon>Agaricomycotina</taxon>
        <taxon>Agaricomycetes</taxon>
        <taxon>Agaricomycetidae</taxon>
        <taxon>Agaricales</taxon>
        <taxon>Tricholomatineae</taxon>
        <taxon>Lyophyllaceae</taxon>
        <taxon>Sphagnurus</taxon>
    </lineage>
</organism>
<comment type="caution">
    <text evidence="1">The sequence shown here is derived from an EMBL/GenBank/DDBJ whole genome shotgun (WGS) entry which is preliminary data.</text>
</comment>
<dbReference type="OrthoDB" id="2161379at2759"/>
<protein>
    <submittedName>
        <fullName evidence="1">Uncharacterized protein</fullName>
    </submittedName>
</protein>
<accession>A0A9P7GMN6</accession>
<sequence length="154" mass="16789">MSIAMSSAGIIAAGTADGRLLIGCGGCKTPKPKGSKKKRTRKWQGLDPEEEIVIKIAEGPIVAMAFDDSDVLTLSTLLGVTVRYQVLVDDDEGILALDKLWQHETQTVKKVNCLVVDDKRVIVGGLTVEGNGVFEIWKKDIDYALYGLPRRKSM</sequence>
<reference evidence="1" key="1">
    <citation type="submission" date="2021-02" db="EMBL/GenBank/DDBJ databases">
        <authorList>
            <person name="Nieuwenhuis M."/>
            <person name="Van De Peppel L.J.J."/>
        </authorList>
    </citation>
    <scope>NUCLEOTIDE SEQUENCE</scope>
    <source>
        <strain evidence="1">D49</strain>
    </source>
</reference>
<evidence type="ECO:0000313" key="2">
    <source>
        <dbReference type="Proteomes" id="UP000717328"/>
    </source>
</evidence>
<dbReference type="Proteomes" id="UP000717328">
    <property type="component" value="Unassembled WGS sequence"/>
</dbReference>
<evidence type="ECO:0000313" key="1">
    <source>
        <dbReference type="EMBL" id="KAG5649722.1"/>
    </source>
</evidence>
<dbReference type="AlphaFoldDB" id="A0A9P7GMN6"/>
<name>A0A9P7GMN6_9AGAR</name>
<dbReference type="EMBL" id="JABCKI010000757">
    <property type="protein sequence ID" value="KAG5649722.1"/>
    <property type="molecule type" value="Genomic_DNA"/>
</dbReference>
<reference evidence="1" key="2">
    <citation type="submission" date="2021-10" db="EMBL/GenBank/DDBJ databases">
        <title>Phylogenomics reveals ancestral predisposition of the termite-cultivated fungus Termitomyces towards a domesticated lifestyle.</title>
        <authorList>
            <person name="Auxier B."/>
            <person name="Grum-Grzhimaylo A."/>
            <person name="Cardenas M.E."/>
            <person name="Lodge J.D."/>
            <person name="Laessoe T."/>
            <person name="Pedersen O."/>
            <person name="Smith M.E."/>
            <person name="Kuyper T.W."/>
            <person name="Franco-Molano E.A."/>
            <person name="Baroni T.J."/>
            <person name="Aanen D.K."/>
        </authorList>
    </citation>
    <scope>NUCLEOTIDE SEQUENCE</scope>
    <source>
        <strain evidence="1">D49</strain>
    </source>
</reference>
<keyword evidence="2" id="KW-1185">Reference proteome</keyword>
<proteinExistence type="predicted"/>